<name>A0A285P5M0_NATPI</name>
<reference evidence="2 3" key="1">
    <citation type="submission" date="2017-09" db="EMBL/GenBank/DDBJ databases">
        <authorList>
            <person name="Ehlers B."/>
            <person name="Leendertz F.H."/>
        </authorList>
    </citation>
    <scope>NUCLEOTIDE SEQUENCE [LARGE SCALE GENOMIC DNA]</scope>
    <source>
        <strain evidence="2 3">DSM 27208</strain>
    </source>
</reference>
<dbReference type="Proteomes" id="UP000219453">
    <property type="component" value="Unassembled WGS sequence"/>
</dbReference>
<evidence type="ECO:0000259" key="1">
    <source>
        <dbReference type="Pfam" id="PF06283"/>
    </source>
</evidence>
<dbReference type="EMBL" id="OBEJ01000004">
    <property type="protein sequence ID" value="SNZ17032.1"/>
    <property type="molecule type" value="Genomic_DNA"/>
</dbReference>
<evidence type="ECO:0000313" key="3">
    <source>
        <dbReference type="Proteomes" id="UP000219453"/>
    </source>
</evidence>
<organism evidence="2 3">
    <name type="scientific">Natronoarchaeum philippinense</name>
    <dbReference type="NCBI Taxonomy" id="558529"/>
    <lineage>
        <taxon>Archaea</taxon>
        <taxon>Methanobacteriati</taxon>
        <taxon>Methanobacteriota</taxon>
        <taxon>Stenosarchaea group</taxon>
        <taxon>Halobacteria</taxon>
        <taxon>Halobacteriales</taxon>
        <taxon>Natronoarchaeaceae</taxon>
    </lineage>
</organism>
<dbReference type="PANTHER" id="PTHR40469">
    <property type="entry name" value="SECRETED GLYCOSYL HYDROLASE"/>
    <property type="match status" value="1"/>
</dbReference>
<dbReference type="InterPro" id="IPR029062">
    <property type="entry name" value="Class_I_gatase-like"/>
</dbReference>
<feature type="domain" description="ThuA-like" evidence="1">
    <location>
        <begin position="7"/>
        <end position="220"/>
    </location>
</feature>
<dbReference type="PANTHER" id="PTHR40469:SF2">
    <property type="entry name" value="GALACTOSE-BINDING DOMAIN-LIKE SUPERFAMILY PROTEIN"/>
    <property type="match status" value="1"/>
</dbReference>
<dbReference type="RefSeq" id="WP_097009755.1">
    <property type="nucleotide sequence ID" value="NZ_OBEJ01000004.1"/>
</dbReference>
<proteinExistence type="predicted"/>
<dbReference type="SUPFAM" id="SSF52317">
    <property type="entry name" value="Class I glutamine amidotransferase-like"/>
    <property type="match status" value="1"/>
</dbReference>
<dbReference type="InterPro" id="IPR029010">
    <property type="entry name" value="ThuA-like"/>
</dbReference>
<sequence>MANDLSVLIIGGNRFPFHRFDRVGPQLADALNEHGIETTLTTDRDELSALNEYDVVLDYMTDSTLEEKQLDGLLTFVETGGGYVGLHCAADLSSTASDDPDELIDAREEPVPELRELLGGYFHTHPAQTTFDVRVTDSHHPVTAGMEDVTVWDEPYDVSVDSDDVRVLARMDHPDLGDTPVVWVRKHGDGRVCYCSLGHTDAALSDGGVQQLLRRGVGWAGGAD</sequence>
<evidence type="ECO:0000313" key="2">
    <source>
        <dbReference type="EMBL" id="SNZ17032.1"/>
    </source>
</evidence>
<keyword evidence="3" id="KW-1185">Reference proteome</keyword>
<dbReference type="Pfam" id="PF06283">
    <property type="entry name" value="ThuA"/>
    <property type="match status" value="1"/>
</dbReference>
<dbReference type="AlphaFoldDB" id="A0A285P5M0"/>
<protein>
    <recommendedName>
        <fullName evidence="1">ThuA-like domain-containing protein</fullName>
    </recommendedName>
</protein>
<dbReference type="Gene3D" id="3.40.50.880">
    <property type="match status" value="1"/>
</dbReference>
<gene>
    <name evidence="2" type="ORF">SAMN06269185_2858</name>
</gene>
<accession>A0A285P5M0</accession>
<dbReference type="OrthoDB" id="307450at2157"/>